<dbReference type="InterPro" id="IPR047641">
    <property type="entry name" value="ABC_transpr_MalK/UgpC-like"/>
</dbReference>
<keyword evidence="3" id="KW-0547">Nucleotide-binding</keyword>
<evidence type="ECO:0000256" key="3">
    <source>
        <dbReference type="ARBA" id="ARBA00022741"/>
    </source>
</evidence>
<evidence type="ECO:0000259" key="7">
    <source>
        <dbReference type="PROSITE" id="PS50893"/>
    </source>
</evidence>
<dbReference type="FunFam" id="3.40.50.300:FF:000042">
    <property type="entry name" value="Maltose/maltodextrin ABC transporter, ATP-binding protein"/>
    <property type="match status" value="1"/>
</dbReference>
<evidence type="ECO:0000313" key="8">
    <source>
        <dbReference type="EMBL" id="MBB5871818.1"/>
    </source>
</evidence>
<dbReference type="SMART" id="SM00382">
    <property type="entry name" value="AAA"/>
    <property type="match status" value="1"/>
</dbReference>
<dbReference type="PANTHER" id="PTHR43875:SF15">
    <property type="entry name" value="TREHALOSE IMPORT ATP-BINDING PROTEIN SUGC"/>
    <property type="match status" value="1"/>
</dbReference>
<protein>
    <submittedName>
        <fullName evidence="8">Multiple sugar transport system ATP-binding protein</fullName>
    </submittedName>
</protein>
<keyword evidence="9" id="KW-1185">Reference proteome</keyword>
<dbReference type="InterPro" id="IPR003439">
    <property type="entry name" value="ABC_transporter-like_ATP-bd"/>
</dbReference>
<dbReference type="RefSeq" id="WP_184840119.1">
    <property type="nucleotide sequence ID" value="NZ_JACHMN010000002.1"/>
</dbReference>
<keyword evidence="5" id="KW-1278">Translocase</keyword>
<dbReference type="Gene3D" id="3.40.50.300">
    <property type="entry name" value="P-loop containing nucleotide triphosphate hydrolases"/>
    <property type="match status" value="1"/>
</dbReference>
<dbReference type="Gene3D" id="2.40.50.100">
    <property type="match status" value="1"/>
</dbReference>
<dbReference type="EMBL" id="JACHMN010000002">
    <property type="protein sequence ID" value="MBB5871818.1"/>
    <property type="molecule type" value="Genomic_DNA"/>
</dbReference>
<gene>
    <name evidence="8" type="ORF">F4553_005197</name>
</gene>
<keyword evidence="8" id="KW-0762">Sugar transport</keyword>
<organism evidence="8 9">
    <name type="scientific">Allocatelliglobosispora scoriae</name>
    <dbReference type="NCBI Taxonomy" id="643052"/>
    <lineage>
        <taxon>Bacteria</taxon>
        <taxon>Bacillati</taxon>
        <taxon>Actinomycetota</taxon>
        <taxon>Actinomycetes</taxon>
        <taxon>Micromonosporales</taxon>
        <taxon>Micromonosporaceae</taxon>
        <taxon>Allocatelliglobosispora</taxon>
    </lineage>
</organism>
<dbReference type="PROSITE" id="PS50893">
    <property type="entry name" value="ABC_TRANSPORTER_2"/>
    <property type="match status" value="1"/>
</dbReference>
<dbReference type="Proteomes" id="UP000587527">
    <property type="component" value="Unassembled WGS sequence"/>
</dbReference>
<dbReference type="GO" id="GO:0140359">
    <property type="term" value="F:ABC-type transporter activity"/>
    <property type="evidence" value="ECO:0007669"/>
    <property type="project" value="UniProtKB-ARBA"/>
</dbReference>
<evidence type="ECO:0000256" key="2">
    <source>
        <dbReference type="ARBA" id="ARBA00022475"/>
    </source>
</evidence>
<feature type="domain" description="ABC transporter" evidence="7">
    <location>
        <begin position="2"/>
        <end position="238"/>
    </location>
</feature>
<dbReference type="SUPFAM" id="SSF50331">
    <property type="entry name" value="MOP-like"/>
    <property type="match status" value="1"/>
</dbReference>
<dbReference type="InterPro" id="IPR008995">
    <property type="entry name" value="Mo/tungstate-bd_C_term_dom"/>
</dbReference>
<dbReference type="Pfam" id="PF00005">
    <property type="entry name" value="ABC_tran"/>
    <property type="match status" value="1"/>
</dbReference>
<sequence length="407" mass="43930">MIETRDLTKAYGRRMVVDHVTMTVEQGEFIALLGPTGCGKTTILRLIAGLEDPTSGVVLLDGVDTSQIPARDRGLAMVFQEFAPYPHMSVAENIAAPMRFGASGAETAGTKVLDRQRVAEVAAELGIGSLLDRRPDQLSGGQRQRVAVARAIVRRPRAFLLDEPLSQLDAHLRIALREEIAALAKRLGVTTIYVTHDQSEALMLASRIVVLNRGRVHQIGTPQEVRTDPDDVFVASFVSSAQTTLVQGAVYAGKDGAAELDMGSQSIVIPASDPAAAGLVARHTERVTVALRSEAMRPCPVDAAGAVLRGTVAFVEDLGAELLVHVATDLVALPPPQRAAPVVERRRLNPIPRQRQAEAAFEEPEEPLRHLVVRAPSGARPAIGSAFAVEVDLRRLFLFDRNGYRLR</sequence>
<dbReference type="InterPro" id="IPR027417">
    <property type="entry name" value="P-loop_NTPase"/>
</dbReference>
<proteinExistence type="predicted"/>
<comment type="caution">
    <text evidence="8">The sequence shown here is derived from an EMBL/GenBank/DDBJ whole genome shotgun (WGS) entry which is preliminary data.</text>
</comment>
<dbReference type="GO" id="GO:0055052">
    <property type="term" value="C:ATP-binding cassette (ABC) transporter complex, substrate-binding subunit-containing"/>
    <property type="evidence" value="ECO:0007669"/>
    <property type="project" value="TreeGrafter"/>
</dbReference>
<dbReference type="SUPFAM" id="SSF52540">
    <property type="entry name" value="P-loop containing nucleoside triphosphate hydrolases"/>
    <property type="match status" value="1"/>
</dbReference>
<evidence type="ECO:0000256" key="6">
    <source>
        <dbReference type="ARBA" id="ARBA00023136"/>
    </source>
</evidence>
<evidence type="ECO:0000256" key="5">
    <source>
        <dbReference type="ARBA" id="ARBA00022967"/>
    </source>
</evidence>
<dbReference type="PROSITE" id="PS00211">
    <property type="entry name" value="ABC_TRANSPORTER_1"/>
    <property type="match status" value="1"/>
</dbReference>
<accession>A0A841BWG3</accession>
<keyword evidence="4 8" id="KW-0067">ATP-binding</keyword>
<reference evidence="8 9" key="1">
    <citation type="submission" date="2020-08" db="EMBL/GenBank/DDBJ databases">
        <title>Sequencing the genomes of 1000 actinobacteria strains.</title>
        <authorList>
            <person name="Klenk H.-P."/>
        </authorList>
    </citation>
    <scope>NUCLEOTIDE SEQUENCE [LARGE SCALE GENOMIC DNA]</scope>
    <source>
        <strain evidence="8 9">DSM 45362</strain>
    </source>
</reference>
<dbReference type="PANTHER" id="PTHR43875">
    <property type="entry name" value="MALTODEXTRIN IMPORT ATP-BINDING PROTEIN MSMX"/>
    <property type="match status" value="1"/>
</dbReference>
<evidence type="ECO:0000256" key="4">
    <source>
        <dbReference type="ARBA" id="ARBA00022840"/>
    </source>
</evidence>
<keyword evidence="1" id="KW-0813">Transport</keyword>
<evidence type="ECO:0000313" key="9">
    <source>
        <dbReference type="Proteomes" id="UP000587527"/>
    </source>
</evidence>
<name>A0A841BWG3_9ACTN</name>
<dbReference type="GO" id="GO:0005524">
    <property type="term" value="F:ATP binding"/>
    <property type="evidence" value="ECO:0007669"/>
    <property type="project" value="UniProtKB-KW"/>
</dbReference>
<dbReference type="GO" id="GO:0016887">
    <property type="term" value="F:ATP hydrolysis activity"/>
    <property type="evidence" value="ECO:0007669"/>
    <property type="project" value="InterPro"/>
</dbReference>
<dbReference type="AlphaFoldDB" id="A0A841BWG3"/>
<keyword evidence="6" id="KW-0472">Membrane</keyword>
<keyword evidence="2" id="KW-1003">Cell membrane</keyword>
<dbReference type="InterPro" id="IPR017871">
    <property type="entry name" value="ABC_transporter-like_CS"/>
</dbReference>
<dbReference type="InterPro" id="IPR003593">
    <property type="entry name" value="AAA+_ATPase"/>
</dbReference>
<evidence type="ECO:0000256" key="1">
    <source>
        <dbReference type="ARBA" id="ARBA00022448"/>
    </source>
</evidence>